<dbReference type="PANTHER" id="PTHR12415:SF0">
    <property type="entry name" value="TYROSYL-DNA PHOSPHODIESTERASE 1"/>
    <property type="match status" value="1"/>
</dbReference>
<comment type="similarity">
    <text evidence="2">Belongs to the tyrosyl-DNA phosphodiesterase family.</text>
</comment>
<dbReference type="SUPFAM" id="SSF56024">
    <property type="entry name" value="Phospholipase D/nuclease"/>
    <property type="match status" value="2"/>
</dbReference>
<feature type="compositionally biased region" description="Polar residues" evidence="11">
    <location>
        <begin position="89"/>
        <end position="106"/>
    </location>
</feature>
<keyword evidence="8" id="KW-0539">Nucleus</keyword>
<evidence type="ECO:0000256" key="10">
    <source>
        <dbReference type="PIRSR" id="PIRSR610347-2"/>
    </source>
</evidence>
<keyword evidence="4" id="KW-0227">DNA damage</keyword>
<dbReference type="GO" id="GO:0004527">
    <property type="term" value="F:exonuclease activity"/>
    <property type="evidence" value="ECO:0007669"/>
    <property type="project" value="UniProtKB-KW"/>
</dbReference>
<dbReference type="GO" id="GO:0003690">
    <property type="term" value="F:double-stranded DNA binding"/>
    <property type="evidence" value="ECO:0007669"/>
    <property type="project" value="TreeGrafter"/>
</dbReference>
<gene>
    <name evidence="12" type="ORF">PILCRDRAFT_786360</name>
</gene>
<dbReference type="EMBL" id="KN832996">
    <property type="protein sequence ID" value="KIM82075.1"/>
    <property type="molecule type" value="Genomic_DNA"/>
</dbReference>
<dbReference type="InterPro" id="IPR003903">
    <property type="entry name" value="UIM_dom"/>
</dbReference>
<dbReference type="GO" id="GO:0006281">
    <property type="term" value="P:DNA repair"/>
    <property type="evidence" value="ECO:0007669"/>
    <property type="project" value="UniProtKB-KW"/>
</dbReference>
<evidence type="ECO:0000256" key="2">
    <source>
        <dbReference type="ARBA" id="ARBA00010205"/>
    </source>
</evidence>
<protein>
    <recommendedName>
        <fullName evidence="14">PLD phosphodiesterase domain-containing protein</fullName>
    </recommendedName>
</protein>
<dbReference type="Pfam" id="PF02809">
    <property type="entry name" value="UIM"/>
    <property type="match status" value="2"/>
</dbReference>
<evidence type="ECO:0000256" key="9">
    <source>
        <dbReference type="PIRSR" id="PIRSR610347-1"/>
    </source>
</evidence>
<keyword evidence="5" id="KW-0378">Hydrolase</keyword>
<evidence type="ECO:0000256" key="5">
    <source>
        <dbReference type="ARBA" id="ARBA00022801"/>
    </source>
</evidence>
<evidence type="ECO:0000313" key="12">
    <source>
        <dbReference type="EMBL" id="KIM82075.1"/>
    </source>
</evidence>
<feature type="region of interest" description="Disordered" evidence="11">
    <location>
        <begin position="481"/>
        <end position="501"/>
    </location>
</feature>
<reference evidence="12 13" key="1">
    <citation type="submission" date="2014-04" db="EMBL/GenBank/DDBJ databases">
        <authorList>
            <consortium name="DOE Joint Genome Institute"/>
            <person name="Kuo A."/>
            <person name="Tarkka M."/>
            <person name="Buscot F."/>
            <person name="Kohler A."/>
            <person name="Nagy L.G."/>
            <person name="Floudas D."/>
            <person name="Copeland A."/>
            <person name="Barry K.W."/>
            <person name="Cichocki N."/>
            <person name="Veneault-Fourrey C."/>
            <person name="LaButti K."/>
            <person name="Lindquist E.A."/>
            <person name="Lipzen A."/>
            <person name="Lundell T."/>
            <person name="Morin E."/>
            <person name="Murat C."/>
            <person name="Sun H."/>
            <person name="Tunlid A."/>
            <person name="Henrissat B."/>
            <person name="Grigoriev I.V."/>
            <person name="Hibbett D.S."/>
            <person name="Martin F."/>
            <person name="Nordberg H.P."/>
            <person name="Cantor M.N."/>
            <person name="Hua S.X."/>
        </authorList>
    </citation>
    <scope>NUCLEOTIDE SEQUENCE [LARGE SCALE GENOMIC DNA]</scope>
    <source>
        <strain evidence="12 13">F 1598</strain>
    </source>
</reference>
<name>A0A0C3FBJ8_PILCF</name>
<evidence type="ECO:0000256" key="6">
    <source>
        <dbReference type="ARBA" id="ARBA00022839"/>
    </source>
</evidence>
<dbReference type="GO" id="GO:0017005">
    <property type="term" value="F:3'-tyrosyl-DNA phosphodiesterase activity"/>
    <property type="evidence" value="ECO:0007669"/>
    <property type="project" value="TreeGrafter"/>
</dbReference>
<dbReference type="AlphaFoldDB" id="A0A0C3FBJ8"/>
<dbReference type="GO" id="GO:0003697">
    <property type="term" value="F:single-stranded DNA binding"/>
    <property type="evidence" value="ECO:0007669"/>
    <property type="project" value="TreeGrafter"/>
</dbReference>
<keyword evidence="3" id="KW-0540">Nuclease</keyword>
<dbReference type="Pfam" id="PF06087">
    <property type="entry name" value="Tyr-DNA_phospho"/>
    <property type="match status" value="2"/>
</dbReference>
<dbReference type="Gene3D" id="3.30.870.10">
    <property type="entry name" value="Endonuclease Chain A"/>
    <property type="match status" value="2"/>
</dbReference>
<proteinExistence type="inferred from homology"/>
<evidence type="ECO:0000256" key="4">
    <source>
        <dbReference type="ARBA" id="ARBA00022763"/>
    </source>
</evidence>
<dbReference type="PANTHER" id="PTHR12415">
    <property type="entry name" value="TYROSYL-DNA PHOSPHODIESTERASE 1"/>
    <property type="match status" value="1"/>
</dbReference>
<reference evidence="13" key="2">
    <citation type="submission" date="2015-01" db="EMBL/GenBank/DDBJ databases">
        <title>Evolutionary Origins and Diversification of the Mycorrhizal Mutualists.</title>
        <authorList>
            <consortium name="DOE Joint Genome Institute"/>
            <consortium name="Mycorrhizal Genomics Consortium"/>
            <person name="Kohler A."/>
            <person name="Kuo A."/>
            <person name="Nagy L.G."/>
            <person name="Floudas D."/>
            <person name="Copeland A."/>
            <person name="Barry K.W."/>
            <person name="Cichocki N."/>
            <person name="Veneault-Fourrey C."/>
            <person name="LaButti K."/>
            <person name="Lindquist E.A."/>
            <person name="Lipzen A."/>
            <person name="Lundell T."/>
            <person name="Morin E."/>
            <person name="Murat C."/>
            <person name="Riley R."/>
            <person name="Ohm R."/>
            <person name="Sun H."/>
            <person name="Tunlid A."/>
            <person name="Henrissat B."/>
            <person name="Grigoriev I.V."/>
            <person name="Hibbett D.S."/>
            <person name="Martin F."/>
        </authorList>
    </citation>
    <scope>NUCLEOTIDE SEQUENCE [LARGE SCALE GENOMIC DNA]</scope>
    <source>
        <strain evidence="13">F 1598</strain>
    </source>
</reference>
<keyword evidence="7" id="KW-0234">DNA repair</keyword>
<dbReference type="STRING" id="765440.A0A0C3FBJ8"/>
<evidence type="ECO:0000256" key="11">
    <source>
        <dbReference type="SAM" id="MobiDB-lite"/>
    </source>
</evidence>
<evidence type="ECO:0000256" key="7">
    <source>
        <dbReference type="ARBA" id="ARBA00023204"/>
    </source>
</evidence>
<dbReference type="HOGENOM" id="CLU_007773_3_0_1"/>
<dbReference type="InParanoid" id="A0A0C3FBJ8"/>
<dbReference type="Proteomes" id="UP000054166">
    <property type="component" value="Unassembled WGS sequence"/>
</dbReference>
<comment type="subcellular location">
    <subcellularLocation>
        <location evidence="1">Nucleus</location>
    </subcellularLocation>
</comment>
<evidence type="ECO:0000256" key="1">
    <source>
        <dbReference type="ARBA" id="ARBA00004123"/>
    </source>
</evidence>
<evidence type="ECO:0008006" key="14">
    <source>
        <dbReference type="Google" id="ProtNLM"/>
    </source>
</evidence>
<feature type="region of interest" description="Disordered" evidence="11">
    <location>
        <begin position="85"/>
        <end position="119"/>
    </location>
</feature>
<feature type="active site" description="Nucleophile" evidence="9">
    <location>
        <position position="284"/>
    </location>
</feature>
<dbReference type="InterPro" id="IPR010347">
    <property type="entry name" value="Tdp1"/>
</dbReference>
<evidence type="ECO:0000256" key="3">
    <source>
        <dbReference type="ARBA" id="ARBA00022722"/>
    </source>
</evidence>
<dbReference type="CDD" id="cd09122">
    <property type="entry name" value="PLDc_Tdp1_1"/>
    <property type="match status" value="1"/>
</dbReference>
<feature type="region of interest" description="Disordered" evidence="11">
    <location>
        <begin position="138"/>
        <end position="180"/>
    </location>
</feature>
<accession>A0A0C3FBJ8</accession>
<dbReference type="Gene3D" id="6.10.140.100">
    <property type="match status" value="1"/>
</dbReference>
<keyword evidence="6" id="KW-0269">Exonuclease</keyword>
<evidence type="ECO:0000313" key="13">
    <source>
        <dbReference type="Proteomes" id="UP000054166"/>
    </source>
</evidence>
<sequence length="598" mass="67612">MPSHVDHVLPSLHYHKSDRTVVGLPPASFQPPSMSDEELKRAIALSLQEAARAKASPILMSDDEYEEEADDDAEFQRELQRAIEASKAEGSSLTAQGDSSKSTQPRAQEVEPATSTFLSERVLMEKERLERQKCLRSDTSFDDNGKVATSKRPHLSETCTNGKSKVSAAAPGSFDGPSTSQTPMINPVFWEGEVHQVVNRHAEPWQDGRPTFRLTEVLGKKSDISFTILSSYSLALSWIYEFFDRDTPVIMVAHDATRLEAMHNVFPNWVRTVPKLHNGRGCMHMKIFYKTGHLHVVISTANLIDIDWRDIENTVWLQDLPLRPSPIPHDPKVLDDFPVMMQHVLQMTNVRPALAALQSKRRDVPIKAIEDLHTRWDWSKVKVELVPSIAGRHEGWPRVPLTGHCRLMRAVQNMGMRTRKGKGKNVSLEYQIIFPSLKMVRATVLGKPGRGTMFCSPNQWRATKFPRDKFYDSKSKAGGMLMHSKGKGKKADYDSDTDTDTDMEDDDVIELKDEKVGWAYIGSHNFTPSAWGNLLGSSFNPVLNVTNYELGVMFPLKDDNHVDRTACWERPPKKYVLGDDVPWMQDDSKILQQLRAEL</sequence>
<evidence type="ECO:0000256" key="8">
    <source>
        <dbReference type="ARBA" id="ARBA00023242"/>
    </source>
</evidence>
<feature type="binding site" evidence="10">
    <location>
        <position position="286"/>
    </location>
    <ligand>
        <name>substrate</name>
    </ligand>
</feature>
<dbReference type="OrthoDB" id="47785at2759"/>
<organism evidence="12 13">
    <name type="scientific">Piloderma croceum (strain F 1598)</name>
    <dbReference type="NCBI Taxonomy" id="765440"/>
    <lineage>
        <taxon>Eukaryota</taxon>
        <taxon>Fungi</taxon>
        <taxon>Dikarya</taxon>
        <taxon>Basidiomycota</taxon>
        <taxon>Agaricomycotina</taxon>
        <taxon>Agaricomycetes</taxon>
        <taxon>Agaricomycetidae</taxon>
        <taxon>Atheliales</taxon>
        <taxon>Atheliaceae</taxon>
        <taxon>Piloderma</taxon>
    </lineage>
</organism>
<dbReference type="GO" id="GO:0005634">
    <property type="term" value="C:nucleus"/>
    <property type="evidence" value="ECO:0007669"/>
    <property type="project" value="UniProtKB-SubCell"/>
</dbReference>
<keyword evidence="13" id="KW-1185">Reference proteome</keyword>